<protein>
    <submittedName>
        <fullName evidence="1">Uncharacterized protein</fullName>
    </submittedName>
</protein>
<gene>
    <name evidence="1" type="ORF">RFH988_LOCUS16216</name>
</gene>
<accession>A0A814JNU2</accession>
<sequence length="92" mass="10920">MLNNNIRIILFKKKIDFYDKDGKSNNNSNNYGLLRNSYKNNNRTSNGNKLLDDFYSFVHVNNQFYVQNKTATKDYTSKSILSFVKIQFPFLY</sequence>
<organism evidence="1 2">
    <name type="scientific">Rotaria sordida</name>
    <dbReference type="NCBI Taxonomy" id="392033"/>
    <lineage>
        <taxon>Eukaryota</taxon>
        <taxon>Metazoa</taxon>
        <taxon>Spiralia</taxon>
        <taxon>Gnathifera</taxon>
        <taxon>Rotifera</taxon>
        <taxon>Eurotatoria</taxon>
        <taxon>Bdelloidea</taxon>
        <taxon>Philodinida</taxon>
        <taxon>Philodinidae</taxon>
        <taxon>Rotaria</taxon>
    </lineage>
</organism>
<proteinExistence type="predicted"/>
<reference evidence="1" key="1">
    <citation type="submission" date="2021-02" db="EMBL/GenBank/DDBJ databases">
        <authorList>
            <person name="Nowell W R."/>
        </authorList>
    </citation>
    <scope>NUCLEOTIDE SEQUENCE</scope>
</reference>
<dbReference type="EMBL" id="CAJNOO010000820">
    <property type="protein sequence ID" value="CAF1040927.1"/>
    <property type="molecule type" value="Genomic_DNA"/>
</dbReference>
<comment type="caution">
    <text evidence="1">The sequence shown here is derived from an EMBL/GenBank/DDBJ whole genome shotgun (WGS) entry which is preliminary data.</text>
</comment>
<dbReference type="Proteomes" id="UP000663882">
    <property type="component" value="Unassembled WGS sequence"/>
</dbReference>
<name>A0A814JNU2_9BILA</name>
<dbReference type="AlphaFoldDB" id="A0A814JNU2"/>
<evidence type="ECO:0000313" key="1">
    <source>
        <dbReference type="EMBL" id="CAF1040927.1"/>
    </source>
</evidence>
<evidence type="ECO:0000313" key="2">
    <source>
        <dbReference type="Proteomes" id="UP000663882"/>
    </source>
</evidence>